<sequence>MSASEESIRLSFKDLEQPQALELLSHRVQQIPGAVQYEIKRYNRPGNNLTEDMGMLVYKYNSQKPKENNLQLKFCVAGNMYCSRDNCSKCSIGNAKNCADSVNSLDVVQVKFSPAQLSRFIKSRTSNSFSDSLLKFRHKVSFTRILPLCCKTKSVIEGLLGHTYNGTLENIYVNAQLQMLLLLTMDSMADEKELEVINCRFLSNAADKVKVEQARDILIKHIGEPITIKELSRKVAMNECYLKKGFKEMYGTTIFDFYQNQRMEHAKYLLYEKGLSVTDVSMMLGYSSISHFSTAFKRLTGLKPCELLFAAR</sequence>
<evidence type="ECO:0000256" key="1">
    <source>
        <dbReference type="ARBA" id="ARBA00023015"/>
    </source>
</evidence>
<dbReference type="PROSITE" id="PS00041">
    <property type="entry name" value="HTH_ARAC_FAMILY_1"/>
    <property type="match status" value="1"/>
</dbReference>
<keyword evidence="3" id="KW-0804">Transcription</keyword>
<organism evidence="5 6">
    <name type="scientific">Niabella ginsenosidivorans</name>
    <dbReference type="NCBI Taxonomy" id="1176587"/>
    <lineage>
        <taxon>Bacteria</taxon>
        <taxon>Pseudomonadati</taxon>
        <taxon>Bacteroidota</taxon>
        <taxon>Chitinophagia</taxon>
        <taxon>Chitinophagales</taxon>
        <taxon>Chitinophagaceae</taxon>
        <taxon>Niabella</taxon>
    </lineage>
</organism>
<evidence type="ECO:0000256" key="3">
    <source>
        <dbReference type="ARBA" id="ARBA00023163"/>
    </source>
</evidence>
<dbReference type="InterPro" id="IPR009057">
    <property type="entry name" value="Homeodomain-like_sf"/>
</dbReference>
<accession>A0A1A9HX48</accession>
<protein>
    <submittedName>
        <fullName evidence="5">AraC family transcriptional regulator</fullName>
    </submittedName>
</protein>
<dbReference type="InterPro" id="IPR018060">
    <property type="entry name" value="HTH_AraC"/>
</dbReference>
<gene>
    <name evidence="5" type="ORF">A8C56_00505</name>
</gene>
<dbReference type="SMART" id="SM00342">
    <property type="entry name" value="HTH_ARAC"/>
    <property type="match status" value="1"/>
</dbReference>
<dbReference type="AlphaFoldDB" id="A0A1A9HX48"/>
<evidence type="ECO:0000313" key="5">
    <source>
        <dbReference type="EMBL" id="ANH79655.1"/>
    </source>
</evidence>
<keyword evidence="2" id="KW-0238">DNA-binding</keyword>
<keyword evidence="6" id="KW-1185">Reference proteome</keyword>
<reference evidence="5 6" key="1">
    <citation type="submission" date="2016-05" db="EMBL/GenBank/DDBJ databases">
        <title>Niabella ginsenosidivorans BS26 whole genome sequencing.</title>
        <authorList>
            <person name="Im W.T."/>
            <person name="Siddiqi M.Z."/>
        </authorList>
    </citation>
    <scope>NUCLEOTIDE SEQUENCE [LARGE SCALE GENOMIC DNA]</scope>
    <source>
        <strain evidence="5 6">BS26</strain>
    </source>
</reference>
<dbReference type="InterPro" id="IPR053142">
    <property type="entry name" value="PchR_regulatory_protein"/>
</dbReference>
<feature type="domain" description="HTH araC/xylS-type" evidence="4">
    <location>
        <begin position="212"/>
        <end position="310"/>
    </location>
</feature>
<name>A0A1A9HX48_9BACT</name>
<dbReference type="KEGG" id="nia:A8C56_00505"/>
<evidence type="ECO:0000259" key="4">
    <source>
        <dbReference type="PROSITE" id="PS01124"/>
    </source>
</evidence>
<dbReference type="EMBL" id="CP015772">
    <property type="protein sequence ID" value="ANH79655.1"/>
    <property type="molecule type" value="Genomic_DNA"/>
</dbReference>
<dbReference type="PROSITE" id="PS01124">
    <property type="entry name" value="HTH_ARAC_FAMILY_2"/>
    <property type="match status" value="1"/>
</dbReference>
<dbReference type="SUPFAM" id="SSF46689">
    <property type="entry name" value="Homeodomain-like"/>
    <property type="match status" value="2"/>
</dbReference>
<dbReference type="STRING" id="1176587.A8C56_00505"/>
<dbReference type="PANTHER" id="PTHR47893:SF1">
    <property type="entry name" value="REGULATORY PROTEIN PCHR"/>
    <property type="match status" value="1"/>
</dbReference>
<evidence type="ECO:0000256" key="2">
    <source>
        <dbReference type="ARBA" id="ARBA00023125"/>
    </source>
</evidence>
<dbReference type="Pfam" id="PF12833">
    <property type="entry name" value="HTH_18"/>
    <property type="match status" value="1"/>
</dbReference>
<dbReference type="OrthoDB" id="799767at2"/>
<proteinExistence type="predicted"/>
<dbReference type="Proteomes" id="UP000077667">
    <property type="component" value="Chromosome"/>
</dbReference>
<dbReference type="GO" id="GO:0043565">
    <property type="term" value="F:sequence-specific DNA binding"/>
    <property type="evidence" value="ECO:0007669"/>
    <property type="project" value="InterPro"/>
</dbReference>
<keyword evidence="1" id="KW-0805">Transcription regulation</keyword>
<dbReference type="InterPro" id="IPR018062">
    <property type="entry name" value="HTH_AraC-typ_CS"/>
</dbReference>
<dbReference type="Gene3D" id="1.10.10.60">
    <property type="entry name" value="Homeodomain-like"/>
    <property type="match status" value="1"/>
</dbReference>
<dbReference type="GO" id="GO:0003700">
    <property type="term" value="F:DNA-binding transcription factor activity"/>
    <property type="evidence" value="ECO:0007669"/>
    <property type="project" value="InterPro"/>
</dbReference>
<evidence type="ECO:0000313" key="6">
    <source>
        <dbReference type="Proteomes" id="UP000077667"/>
    </source>
</evidence>
<dbReference type="PANTHER" id="PTHR47893">
    <property type="entry name" value="REGULATORY PROTEIN PCHR"/>
    <property type="match status" value="1"/>
</dbReference>